<organism evidence="1 2">
    <name type="scientific">Salipiger mucosus DSM 16094</name>
    <dbReference type="NCBI Taxonomy" id="1123237"/>
    <lineage>
        <taxon>Bacteria</taxon>
        <taxon>Pseudomonadati</taxon>
        <taxon>Pseudomonadota</taxon>
        <taxon>Alphaproteobacteria</taxon>
        <taxon>Rhodobacterales</taxon>
        <taxon>Roseobacteraceae</taxon>
        <taxon>Salipiger</taxon>
    </lineage>
</organism>
<evidence type="ECO:0000313" key="1">
    <source>
        <dbReference type="EMBL" id="EPX83022.1"/>
    </source>
</evidence>
<gene>
    <name evidence="1" type="ORF">Salmuc_04175</name>
</gene>
<dbReference type="AlphaFoldDB" id="S9QTS0"/>
<evidence type="ECO:0000313" key="2">
    <source>
        <dbReference type="Proteomes" id="UP000015347"/>
    </source>
</evidence>
<dbReference type="SUPFAM" id="SSF54637">
    <property type="entry name" value="Thioesterase/thiol ester dehydrase-isomerase"/>
    <property type="match status" value="1"/>
</dbReference>
<dbReference type="PANTHER" id="PTHR12475:SF4">
    <property type="entry name" value="PROTEIN THEM6"/>
    <property type="match status" value="1"/>
</dbReference>
<dbReference type="RefSeq" id="WP_020041466.1">
    <property type="nucleotide sequence ID" value="NZ_KE557275.1"/>
</dbReference>
<dbReference type="OrthoDB" id="3727779at2"/>
<dbReference type="PANTHER" id="PTHR12475">
    <property type="match status" value="1"/>
</dbReference>
<dbReference type="Pfam" id="PF13279">
    <property type="entry name" value="4HBT_2"/>
    <property type="match status" value="1"/>
</dbReference>
<dbReference type="EMBL" id="APVH01000018">
    <property type="protein sequence ID" value="EPX83022.1"/>
    <property type="molecule type" value="Genomic_DNA"/>
</dbReference>
<reference evidence="2" key="1">
    <citation type="journal article" date="2014" name="Stand. Genomic Sci.">
        <title>Genome sequence of the exopolysaccharide-producing Salipiger mucosus type strain (DSM 16094(T)), a moderately halophilic member of the Roseobacter clade.</title>
        <authorList>
            <person name="Riedel T."/>
            <person name="Spring S."/>
            <person name="Fiebig A."/>
            <person name="Petersen J."/>
            <person name="Kyrpides N.C."/>
            <person name="Goker M."/>
            <person name="Klenk H.P."/>
        </authorList>
    </citation>
    <scope>NUCLEOTIDE SEQUENCE [LARGE SCALE GENOMIC DNA]</scope>
    <source>
        <strain evidence="2">DSM 16094</strain>
    </source>
</reference>
<keyword evidence="2" id="KW-1185">Reference proteome</keyword>
<comment type="caution">
    <text evidence="1">The sequence shown here is derived from an EMBL/GenBank/DDBJ whole genome shotgun (WGS) entry which is preliminary data.</text>
</comment>
<dbReference type="Gene3D" id="3.10.129.10">
    <property type="entry name" value="Hotdog Thioesterase"/>
    <property type="match status" value="1"/>
</dbReference>
<dbReference type="InterPro" id="IPR051490">
    <property type="entry name" value="THEM6_lcsJ_thioesterase"/>
</dbReference>
<dbReference type="CDD" id="cd00586">
    <property type="entry name" value="4HBT"/>
    <property type="match status" value="1"/>
</dbReference>
<dbReference type="InterPro" id="IPR029069">
    <property type="entry name" value="HotDog_dom_sf"/>
</dbReference>
<dbReference type="STRING" id="1123237.Salmuc_04175"/>
<sequence>MYPFIRMARQMAIARRMPPLGPGEIHVSHHRCWPWDLDLWNELNNGRTLTLYDLGRLPLVHRSGLAATMKREGWGITMAGAVVRYRRRILLMERVEMRSRLIGWDRRFMYLEQSMWKADGECANHAVYRGAAVGPEGIVAPARVAGAMGISPVSPELPGWVRQWLEAEDARPWPPMQDATAFEAPPAP</sequence>
<proteinExistence type="predicted"/>
<accession>S9QTS0</accession>
<protein>
    <submittedName>
        <fullName evidence="1">Mesenchymal stem cell protein DSCD75</fullName>
    </submittedName>
</protein>
<dbReference type="eggNOG" id="COG0824">
    <property type="taxonomic scope" value="Bacteria"/>
</dbReference>
<name>S9QTS0_9RHOB</name>
<dbReference type="Proteomes" id="UP000015347">
    <property type="component" value="Unassembled WGS sequence"/>
</dbReference>
<dbReference type="HOGENOM" id="CLU_091107_1_1_5"/>